<evidence type="ECO:0000313" key="3">
    <source>
        <dbReference type="Proteomes" id="UP000182744"/>
    </source>
</evidence>
<proteinExistence type="predicted"/>
<name>A0A1G6Z8K9_9ACTO</name>
<gene>
    <name evidence="2" type="ORF">NCTC10327_01350</name>
    <name evidence="1" type="ORF">SAMN05421878_10124</name>
</gene>
<dbReference type="AlphaFoldDB" id="A0A1G6Z8K9"/>
<organism evidence="1 3">
    <name type="scientific">Actinobaculum suis</name>
    <dbReference type="NCBI Taxonomy" id="1657"/>
    <lineage>
        <taxon>Bacteria</taxon>
        <taxon>Bacillati</taxon>
        <taxon>Actinomycetota</taxon>
        <taxon>Actinomycetes</taxon>
        <taxon>Actinomycetales</taxon>
        <taxon>Actinomycetaceae</taxon>
        <taxon>Actinobaculum</taxon>
    </lineage>
</organism>
<evidence type="ECO:0000313" key="2">
    <source>
        <dbReference type="EMBL" id="VDG76711.1"/>
    </source>
</evidence>
<dbReference type="EMBL" id="UYIO01000001">
    <property type="protein sequence ID" value="VDG76711.1"/>
    <property type="molecule type" value="Genomic_DNA"/>
</dbReference>
<evidence type="ECO:0000313" key="1">
    <source>
        <dbReference type="EMBL" id="SDD99019.1"/>
    </source>
</evidence>
<protein>
    <submittedName>
        <fullName evidence="1">Uncharacterized protein</fullName>
    </submittedName>
</protein>
<evidence type="ECO:0000313" key="4">
    <source>
        <dbReference type="Proteomes" id="UP000269974"/>
    </source>
</evidence>
<dbReference type="EMBL" id="FNAU01000001">
    <property type="protein sequence ID" value="SDD99019.1"/>
    <property type="molecule type" value="Genomic_DNA"/>
</dbReference>
<reference evidence="2 4" key="3">
    <citation type="submission" date="2018-11" db="EMBL/GenBank/DDBJ databases">
        <authorList>
            <consortium name="Pathogen Informatics"/>
        </authorList>
    </citation>
    <scope>NUCLEOTIDE SEQUENCE [LARGE SCALE GENOMIC DNA]</scope>
    <source>
        <strain evidence="2 4">NCTC10327</strain>
    </source>
</reference>
<reference evidence="1" key="1">
    <citation type="submission" date="2016-10" db="EMBL/GenBank/DDBJ databases">
        <authorList>
            <person name="de Groot N.N."/>
        </authorList>
    </citation>
    <scope>NUCLEOTIDE SEQUENCE [LARGE SCALE GENOMIC DNA]</scope>
    <source>
        <strain evidence="1">DSM 20639</strain>
    </source>
</reference>
<accession>A0A1G6Z8K9</accession>
<dbReference type="Proteomes" id="UP000269974">
    <property type="component" value="Unassembled WGS sequence"/>
</dbReference>
<keyword evidence="3" id="KW-1185">Reference proteome</keyword>
<sequence>MPIPHRILGVQCDSLHSTGYVTRTTLADLLRDAS</sequence>
<dbReference type="Proteomes" id="UP000182744">
    <property type="component" value="Unassembled WGS sequence"/>
</dbReference>
<reference evidence="3" key="2">
    <citation type="submission" date="2016-10" db="EMBL/GenBank/DDBJ databases">
        <authorList>
            <person name="Varghese N."/>
        </authorList>
    </citation>
    <scope>NUCLEOTIDE SEQUENCE [LARGE SCALE GENOMIC DNA]</scope>
    <source>
        <strain evidence="3">DSM 20639</strain>
    </source>
</reference>